<gene>
    <name evidence="1" type="ORF">F383_37040</name>
</gene>
<organism evidence="1 2">
    <name type="scientific">Gossypium arboreum</name>
    <name type="common">Tree cotton</name>
    <name type="synonym">Gossypium nanking</name>
    <dbReference type="NCBI Taxonomy" id="29729"/>
    <lineage>
        <taxon>Eukaryota</taxon>
        <taxon>Viridiplantae</taxon>
        <taxon>Streptophyta</taxon>
        <taxon>Embryophyta</taxon>
        <taxon>Tracheophyta</taxon>
        <taxon>Spermatophyta</taxon>
        <taxon>Magnoliopsida</taxon>
        <taxon>eudicotyledons</taxon>
        <taxon>Gunneridae</taxon>
        <taxon>Pentapetalae</taxon>
        <taxon>rosids</taxon>
        <taxon>malvids</taxon>
        <taxon>Malvales</taxon>
        <taxon>Malvaceae</taxon>
        <taxon>Malvoideae</taxon>
        <taxon>Gossypium</taxon>
    </lineage>
</organism>
<sequence>MLYRRVTRFVSSLVSDKSELHIILSNFGLIRKMALQIADFCPHGRVSYSCMTHGHVARSSVPWCGNEIEVNMLHTPHTQECDLAVLHKSVYPTILPQSDTRACVAISKGTRAKHTGMWLAM</sequence>
<dbReference type="EMBL" id="JRRC01013959">
    <property type="protein sequence ID" value="KHF97672.1"/>
    <property type="molecule type" value="Genomic_DNA"/>
</dbReference>
<accession>A0A0B0M6M8</accession>
<keyword evidence="2" id="KW-1185">Reference proteome</keyword>
<name>A0A0B0M6M8_GOSAR</name>
<evidence type="ECO:0000313" key="2">
    <source>
        <dbReference type="Proteomes" id="UP000032142"/>
    </source>
</evidence>
<reference evidence="2" key="1">
    <citation type="submission" date="2014-09" db="EMBL/GenBank/DDBJ databases">
        <authorList>
            <person name="Mudge J."/>
            <person name="Ramaraj T."/>
            <person name="Lindquist I.E."/>
            <person name="Bharti A.K."/>
            <person name="Sundararajan A."/>
            <person name="Cameron C.T."/>
            <person name="Woodward J.E."/>
            <person name="May G.D."/>
            <person name="Brubaker C."/>
            <person name="Broadhvest J."/>
            <person name="Wilkins T.A."/>
        </authorList>
    </citation>
    <scope>NUCLEOTIDE SEQUENCE</scope>
    <source>
        <strain evidence="2">cv. AKA8401</strain>
    </source>
</reference>
<proteinExistence type="predicted"/>
<evidence type="ECO:0000313" key="1">
    <source>
        <dbReference type="EMBL" id="KHF97672.1"/>
    </source>
</evidence>
<comment type="caution">
    <text evidence="1">The sequence shown here is derived from an EMBL/GenBank/DDBJ whole genome shotgun (WGS) entry which is preliminary data.</text>
</comment>
<protein>
    <submittedName>
        <fullName evidence="1">NADH-quinone oxidoreductase subunit D</fullName>
    </submittedName>
</protein>
<dbReference type="Proteomes" id="UP000032142">
    <property type="component" value="Unassembled WGS sequence"/>
</dbReference>
<dbReference type="AlphaFoldDB" id="A0A0B0M6M8"/>